<gene>
    <name evidence="1" type="ORF">O6H91_09G008600</name>
</gene>
<evidence type="ECO:0000313" key="1">
    <source>
        <dbReference type="EMBL" id="KAJ7542723.1"/>
    </source>
</evidence>
<dbReference type="Proteomes" id="UP001162992">
    <property type="component" value="Chromosome 9"/>
</dbReference>
<protein>
    <submittedName>
        <fullName evidence="1">Uncharacterized protein</fullName>
    </submittedName>
</protein>
<keyword evidence="2" id="KW-1185">Reference proteome</keyword>
<evidence type="ECO:0000313" key="2">
    <source>
        <dbReference type="Proteomes" id="UP001162992"/>
    </source>
</evidence>
<proteinExistence type="predicted"/>
<comment type="caution">
    <text evidence="1">The sequence shown here is derived from an EMBL/GenBank/DDBJ whole genome shotgun (WGS) entry which is preliminary data.</text>
</comment>
<name>A0ACC2CLA7_DIPCM</name>
<organism evidence="1 2">
    <name type="scientific">Diphasiastrum complanatum</name>
    <name type="common">Issler's clubmoss</name>
    <name type="synonym">Lycopodium complanatum</name>
    <dbReference type="NCBI Taxonomy" id="34168"/>
    <lineage>
        <taxon>Eukaryota</taxon>
        <taxon>Viridiplantae</taxon>
        <taxon>Streptophyta</taxon>
        <taxon>Embryophyta</taxon>
        <taxon>Tracheophyta</taxon>
        <taxon>Lycopodiopsida</taxon>
        <taxon>Lycopodiales</taxon>
        <taxon>Lycopodiaceae</taxon>
        <taxon>Lycopodioideae</taxon>
        <taxon>Diphasiastrum</taxon>
    </lineage>
</organism>
<sequence>MKMNDHKQQLFVCIRSICFHVFIWLLVCSNLSSAVLVPEAPLILDYHNGPVLSASPIKVFLLFYGSFSNSEKSAIRAFLASTSAPAASKNSPSVSKWWSITRGYVDSSGNGVAQQIALQRERTDNKYSLGKQLTKSNLTSLVLRSLKFFPTDPNAVYLVLTDKHVYVEGFCQDFCGQHFYTYPSVKTQGKALPYAWVGNSETQCPGFCAWPYAKPLYGPPAPPLVSPNGVGVDGLIITLAKVLAGAATNPFGNGYYQGDATVALEAAGACASSYGPGSYPGYPGDLLKDSKTEASYNVQGIQSYKFLVPWIWNPATLSCAGQP</sequence>
<dbReference type="EMBL" id="CM055100">
    <property type="protein sequence ID" value="KAJ7542723.1"/>
    <property type="molecule type" value="Genomic_DNA"/>
</dbReference>
<accession>A0ACC2CLA7</accession>
<reference evidence="2" key="1">
    <citation type="journal article" date="2024" name="Proc. Natl. Acad. Sci. U.S.A.">
        <title>Extraordinary preservation of gene collinearity over three hundred million years revealed in homosporous lycophytes.</title>
        <authorList>
            <person name="Li C."/>
            <person name="Wickell D."/>
            <person name="Kuo L.Y."/>
            <person name="Chen X."/>
            <person name="Nie B."/>
            <person name="Liao X."/>
            <person name="Peng D."/>
            <person name="Ji J."/>
            <person name="Jenkins J."/>
            <person name="Williams M."/>
            <person name="Shu S."/>
            <person name="Plott C."/>
            <person name="Barry K."/>
            <person name="Rajasekar S."/>
            <person name="Grimwood J."/>
            <person name="Han X."/>
            <person name="Sun S."/>
            <person name="Hou Z."/>
            <person name="He W."/>
            <person name="Dai G."/>
            <person name="Sun C."/>
            <person name="Schmutz J."/>
            <person name="Leebens-Mack J.H."/>
            <person name="Li F.W."/>
            <person name="Wang L."/>
        </authorList>
    </citation>
    <scope>NUCLEOTIDE SEQUENCE [LARGE SCALE GENOMIC DNA]</scope>
    <source>
        <strain evidence="2">cv. PW_Plant_1</strain>
    </source>
</reference>